<dbReference type="EMBL" id="JAUJRV010000057">
    <property type="protein sequence ID" value="MDN7799814.1"/>
    <property type="molecule type" value="Genomic_DNA"/>
</dbReference>
<evidence type="ECO:0000256" key="1">
    <source>
        <dbReference type="SAM" id="MobiDB-lite"/>
    </source>
</evidence>
<evidence type="ECO:0000313" key="2">
    <source>
        <dbReference type="EMBL" id="MDN7799814.1"/>
    </source>
</evidence>
<feature type="region of interest" description="Disordered" evidence="1">
    <location>
        <begin position="38"/>
        <end position="67"/>
    </location>
</feature>
<dbReference type="AlphaFoldDB" id="A0AAW7TDG4"/>
<reference evidence="2" key="1">
    <citation type="submission" date="2023-07" db="EMBL/GenBank/DDBJ databases">
        <title>A collection of bacterial strains from the Burkholderia cepacia Research Laboratory and Repository.</title>
        <authorList>
            <person name="Lipuma J."/>
            <person name="Spilker T."/>
            <person name="Caverly L."/>
        </authorList>
    </citation>
    <scope>NUCLEOTIDE SEQUENCE</scope>
    <source>
        <strain evidence="2">AU44268</strain>
    </source>
</reference>
<dbReference type="Proteomes" id="UP001171620">
    <property type="component" value="Unassembled WGS sequence"/>
</dbReference>
<gene>
    <name evidence="2" type="ORF">QZM33_33340</name>
</gene>
<feature type="region of interest" description="Disordered" evidence="1">
    <location>
        <begin position="1"/>
        <end position="22"/>
    </location>
</feature>
<dbReference type="RefSeq" id="WP_155416593.1">
    <property type="nucleotide sequence ID" value="NZ_JAUJRV010000057.1"/>
</dbReference>
<accession>A0AAW7TDG4</accession>
<organism evidence="2 3">
    <name type="scientific">Burkholderia vietnamiensis</name>
    <dbReference type="NCBI Taxonomy" id="60552"/>
    <lineage>
        <taxon>Bacteria</taxon>
        <taxon>Pseudomonadati</taxon>
        <taxon>Pseudomonadota</taxon>
        <taxon>Betaproteobacteria</taxon>
        <taxon>Burkholderiales</taxon>
        <taxon>Burkholderiaceae</taxon>
        <taxon>Burkholderia</taxon>
        <taxon>Burkholderia cepacia complex</taxon>
    </lineage>
</organism>
<protein>
    <submittedName>
        <fullName evidence="2">Uncharacterized protein</fullName>
    </submittedName>
</protein>
<sequence length="67" mass="7037">MIPKGPNPRGGQGAYVDPVTGEQRILIHPADPCPHCHVNDPSGGRLDINGNPVAPESPDAHLPLNTK</sequence>
<comment type="caution">
    <text evidence="2">The sequence shown here is derived from an EMBL/GenBank/DDBJ whole genome shotgun (WGS) entry which is preliminary data.</text>
</comment>
<evidence type="ECO:0000313" key="3">
    <source>
        <dbReference type="Proteomes" id="UP001171620"/>
    </source>
</evidence>
<name>A0AAW7TDG4_BURVI</name>
<proteinExistence type="predicted"/>